<evidence type="ECO:0000256" key="1">
    <source>
        <dbReference type="SAM" id="Coils"/>
    </source>
</evidence>
<evidence type="ECO:0000313" key="3">
    <source>
        <dbReference type="Proteomes" id="UP000178302"/>
    </source>
</evidence>
<comment type="caution">
    <text evidence="2">The sequence shown here is derived from an EMBL/GenBank/DDBJ whole genome shotgun (WGS) entry which is preliminary data.</text>
</comment>
<feature type="coiled-coil region" evidence="1">
    <location>
        <begin position="1"/>
        <end position="59"/>
    </location>
</feature>
<organism evidence="2 3">
    <name type="scientific">Candidatus Tagabacteria bacterium RIFCSPLOWO2_01_FULL_39_11</name>
    <dbReference type="NCBI Taxonomy" id="1802295"/>
    <lineage>
        <taxon>Bacteria</taxon>
        <taxon>Candidatus Tagaibacteriota</taxon>
    </lineage>
</organism>
<sequence length="164" mass="19214">MKNILEHLNNAEKHLNKARRELEQIKDLNIQSEELKTRFKNLKSQLSELEKERKEKQDPLVEILCELALIIEARKIDINEGTLLSCHVVGTNQFNCARQGRDAYPIKLEDLHSNKERSILLEKMIEKIEDYLIRYPDIVENNVNYQIKLNSCIGRLNESSQTKT</sequence>
<keyword evidence="1" id="KW-0175">Coiled coil</keyword>
<proteinExistence type="predicted"/>
<dbReference type="EMBL" id="MHQZ01000006">
    <property type="protein sequence ID" value="OHA14681.1"/>
    <property type="molecule type" value="Genomic_DNA"/>
</dbReference>
<evidence type="ECO:0000313" key="2">
    <source>
        <dbReference type="EMBL" id="OHA14681.1"/>
    </source>
</evidence>
<protein>
    <submittedName>
        <fullName evidence="2">Uncharacterized protein</fullName>
    </submittedName>
</protein>
<reference evidence="2 3" key="1">
    <citation type="journal article" date="2016" name="Nat. Commun.">
        <title>Thousands of microbial genomes shed light on interconnected biogeochemical processes in an aquifer system.</title>
        <authorList>
            <person name="Anantharaman K."/>
            <person name="Brown C.T."/>
            <person name="Hug L.A."/>
            <person name="Sharon I."/>
            <person name="Castelle C.J."/>
            <person name="Probst A.J."/>
            <person name="Thomas B.C."/>
            <person name="Singh A."/>
            <person name="Wilkins M.J."/>
            <person name="Karaoz U."/>
            <person name="Brodie E.L."/>
            <person name="Williams K.H."/>
            <person name="Hubbard S.S."/>
            <person name="Banfield J.F."/>
        </authorList>
    </citation>
    <scope>NUCLEOTIDE SEQUENCE [LARGE SCALE GENOMIC DNA]</scope>
</reference>
<name>A0A1G2LV54_9BACT</name>
<dbReference type="AlphaFoldDB" id="A0A1G2LV54"/>
<dbReference type="Proteomes" id="UP000178302">
    <property type="component" value="Unassembled WGS sequence"/>
</dbReference>
<accession>A0A1G2LV54</accession>
<gene>
    <name evidence="2" type="ORF">A2909_03245</name>
</gene>